<feature type="non-terminal residue" evidence="7">
    <location>
        <position position="67"/>
    </location>
</feature>
<comment type="caution">
    <text evidence="7">The sequence shown here is derived from an EMBL/GenBank/DDBJ whole genome shotgun (WGS) entry which is preliminary data.</text>
</comment>
<dbReference type="PANTHER" id="PTHR23090">
    <property type="entry name" value="NH 3 /GLUTAMINE-DEPENDENT NAD + SYNTHETASE"/>
    <property type="match status" value="1"/>
</dbReference>
<keyword evidence="8" id="KW-1185">Reference proteome</keyword>
<dbReference type="GO" id="GO:0009435">
    <property type="term" value="P:NAD+ biosynthetic process"/>
    <property type="evidence" value="ECO:0007669"/>
    <property type="project" value="UniProtKB-UniPathway"/>
</dbReference>
<evidence type="ECO:0000256" key="3">
    <source>
        <dbReference type="ARBA" id="ARBA00022741"/>
    </source>
</evidence>
<keyword evidence="3" id="KW-0547">Nucleotide-binding</keyword>
<name>A0A8J6BBR1_ELECQ</name>
<accession>A0A8J6BBR1</accession>
<dbReference type="InterPro" id="IPR003694">
    <property type="entry name" value="NAD_synthase"/>
</dbReference>
<feature type="domain" description="NAD/GMP synthase" evidence="6">
    <location>
        <begin position="3"/>
        <end position="67"/>
    </location>
</feature>
<evidence type="ECO:0000256" key="1">
    <source>
        <dbReference type="ARBA" id="ARBA00004790"/>
    </source>
</evidence>
<dbReference type="GO" id="GO:0003952">
    <property type="term" value="F:NAD+ synthase (glutamine-hydrolyzing) activity"/>
    <property type="evidence" value="ECO:0007669"/>
    <property type="project" value="InterPro"/>
</dbReference>
<dbReference type="UniPathway" id="UPA00253"/>
<dbReference type="InterPro" id="IPR014729">
    <property type="entry name" value="Rossmann-like_a/b/a_fold"/>
</dbReference>
<dbReference type="Pfam" id="PF02540">
    <property type="entry name" value="NAD_synthase"/>
    <property type="match status" value="1"/>
</dbReference>
<evidence type="ECO:0000256" key="4">
    <source>
        <dbReference type="ARBA" id="ARBA00022840"/>
    </source>
</evidence>
<dbReference type="OrthoDB" id="2020662at2759"/>
<dbReference type="InterPro" id="IPR022310">
    <property type="entry name" value="NAD/GMP_synthase"/>
</dbReference>
<keyword evidence="4" id="KW-0067">ATP-binding</keyword>
<keyword evidence="5" id="KW-0520">NAD</keyword>
<dbReference type="Gene3D" id="3.40.50.620">
    <property type="entry name" value="HUPs"/>
    <property type="match status" value="1"/>
</dbReference>
<dbReference type="GO" id="GO:0004359">
    <property type="term" value="F:glutaminase activity"/>
    <property type="evidence" value="ECO:0007669"/>
    <property type="project" value="InterPro"/>
</dbReference>
<evidence type="ECO:0000256" key="5">
    <source>
        <dbReference type="ARBA" id="ARBA00023027"/>
    </source>
</evidence>
<evidence type="ECO:0000259" key="6">
    <source>
        <dbReference type="Pfam" id="PF02540"/>
    </source>
</evidence>
<reference evidence="7" key="1">
    <citation type="thesis" date="2020" institute="ProQuest LLC" country="789 East Eisenhower Parkway, Ann Arbor, MI, USA">
        <title>Comparative Genomics and Chromosome Evolution.</title>
        <authorList>
            <person name="Mudd A.B."/>
        </authorList>
    </citation>
    <scope>NUCLEOTIDE SEQUENCE</scope>
    <source>
        <strain evidence="7">HN-11 Male</strain>
        <tissue evidence="7">Kidney and liver</tissue>
    </source>
</reference>
<dbReference type="GO" id="GO:0005524">
    <property type="term" value="F:ATP binding"/>
    <property type="evidence" value="ECO:0007669"/>
    <property type="project" value="UniProtKB-KW"/>
</dbReference>
<dbReference type="EMBL" id="WNTK01049743">
    <property type="protein sequence ID" value="KAG9460655.1"/>
    <property type="molecule type" value="Genomic_DNA"/>
</dbReference>
<evidence type="ECO:0000313" key="7">
    <source>
        <dbReference type="EMBL" id="KAG9460655.1"/>
    </source>
</evidence>
<evidence type="ECO:0000256" key="2">
    <source>
        <dbReference type="ARBA" id="ARBA00022598"/>
    </source>
</evidence>
<organism evidence="7 8">
    <name type="scientific">Eleutherodactylus coqui</name>
    <name type="common">Puerto Rican coqui</name>
    <dbReference type="NCBI Taxonomy" id="57060"/>
    <lineage>
        <taxon>Eukaryota</taxon>
        <taxon>Metazoa</taxon>
        <taxon>Chordata</taxon>
        <taxon>Craniata</taxon>
        <taxon>Vertebrata</taxon>
        <taxon>Euteleostomi</taxon>
        <taxon>Amphibia</taxon>
        <taxon>Batrachia</taxon>
        <taxon>Anura</taxon>
        <taxon>Neobatrachia</taxon>
        <taxon>Hyloidea</taxon>
        <taxon>Eleutherodactylidae</taxon>
        <taxon>Eleutherodactylinae</taxon>
        <taxon>Eleutherodactylus</taxon>
        <taxon>Eleutherodactylus</taxon>
    </lineage>
</organism>
<proteinExistence type="predicted"/>
<dbReference type="AlphaFoldDB" id="A0A8J6BBR1"/>
<dbReference type="Proteomes" id="UP000770717">
    <property type="component" value="Unassembled WGS sequence"/>
</dbReference>
<dbReference type="SUPFAM" id="SSF52402">
    <property type="entry name" value="Adenine nucleotide alpha hydrolases-like"/>
    <property type="match status" value="1"/>
</dbReference>
<keyword evidence="2" id="KW-0436">Ligase</keyword>
<feature type="non-terminal residue" evidence="7">
    <location>
        <position position="1"/>
    </location>
</feature>
<sequence>LRGYLTKYDCSSADLNPIGGISKTDLRAFIQYCIDHFQLPALTSILSAPPTAELEPLTDGQVSQTDE</sequence>
<evidence type="ECO:0000313" key="8">
    <source>
        <dbReference type="Proteomes" id="UP000770717"/>
    </source>
</evidence>
<protein>
    <recommendedName>
        <fullName evidence="6">NAD/GMP synthase domain-containing protein</fullName>
    </recommendedName>
</protein>
<dbReference type="PANTHER" id="PTHR23090:SF9">
    <property type="entry name" value="GLUTAMINE-DEPENDENT NAD(+) SYNTHETASE"/>
    <property type="match status" value="1"/>
</dbReference>
<gene>
    <name evidence="7" type="ORF">GDO78_020387</name>
</gene>
<comment type="pathway">
    <text evidence="1">Cofactor biosynthesis; NAD(+) biosynthesis.</text>
</comment>
<dbReference type="GO" id="GO:0005737">
    <property type="term" value="C:cytoplasm"/>
    <property type="evidence" value="ECO:0007669"/>
    <property type="project" value="InterPro"/>
</dbReference>